<evidence type="ECO:0000313" key="7">
    <source>
        <dbReference type="EMBL" id="MDQ0535901.1"/>
    </source>
</evidence>
<reference evidence="7 8" key="1">
    <citation type="submission" date="2023-07" db="EMBL/GenBank/DDBJ databases">
        <title>Genomic Encyclopedia of Type Strains, Phase IV (KMG-IV): sequencing the most valuable type-strain genomes for metagenomic binning, comparative biology and taxonomic classification.</title>
        <authorList>
            <person name="Goeker M."/>
        </authorList>
    </citation>
    <scope>NUCLEOTIDE SEQUENCE [LARGE SCALE GENOMIC DNA]</scope>
    <source>
        <strain evidence="7 8">DSM 19922</strain>
    </source>
</reference>
<dbReference type="SUPFAM" id="SSF48403">
    <property type="entry name" value="Ankyrin repeat"/>
    <property type="match status" value="1"/>
</dbReference>
<organism evidence="7 8">
    <name type="scientific">Azospirillum picis</name>
    <dbReference type="NCBI Taxonomy" id="488438"/>
    <lineage>
        <taxon>Bacteria</taxon>
        <taxon>Pseudomonadati</taxon>
        <taxon>Pseudomonadota</taxon>
        <taxon>Alphaproteobacteria</taxon>
        <taxon>Rhodospirillales</taxon>
        <taxon>Azospirillaceae</taxon>
        <taxon>Azospirillum</taxon>
    </lineage>
</organism>
<feature type="region of interest" description="Disordered" evidence="4">
    <location>
        <begin position="395"/>
        <end position="517"/>
    </location>
</feature>
<feature type="repeat" description="ANK" evidence="3">
    <location>
        <begin position="761"/>
        <end position="793"/>
    </location>
</feature>
<protein>
    <recommendedName>
        <fullName evidence="6">ORC1/DEAH AAA+ ATPase domain-containing protein</fullName>
    </recommendedName>
</protein>
<feature type="transmembrane region" description="Helical" evidence="5">
    <location>
        <begin position="303"/>
        <end position="326"/>
    </location>
</feature>
<dbReference type="EMBL" id="JAUSVU010000021">
    <property type="protein sequence ID" value="MDQ0535901.1"/>
    <property type="molecule type" value="Genomic_DNA"/>
</dbReference>
<keyword evidence="5" id="KW-1133">Transmembrane helix</keyword>
<evidence type="ECO:0000313" key="8">
    <source>
        <dbReference type="Proteomes" id="UP001244552"/>
    </source>
</evidence>
<dbReference type="Proteomes" id="UP001244552">
    <property type="component" value="Unassembled WGS sequence"/>
</dbReference>
<feature type="compositionally biased region" description="Basic and acidic residues" evidence="4">
    <location>
        <begin position="241"/>
        <end position="251"/>
    </location>
</feature>
<feature type="compositionally biased region" description="Low complexity" evidence="4">
    <location>
        <begin position="395"/>
        <end position="426"/>
    </location>
</feature>
<gene>
    <name evidence="7" type="ORF">QO018_004787</name>
</gene>
<feature type="repeat" description="ANK" evidence="3">
    <location>
        <begin position="794"/>
        <end position="826"/>
    </location>
</feature>
<feature type="region of interest" description="Disordered" evidence="4">
    <location>
        <begin position="1"/>
        <end position="30"/>
    </location>
</feature>
<dbReference type="Pfam" id="PF12796">
    <property type="entry name" value="Ank_2"/>
    <property type="match status" value="1"/>
</dbReference>
<dbReference type="RefSeq" id="WP_209988036.1">
    <property type="nucleotide sequence ID" value="NZ_JAGINO010000023.1"/>
</dbReference>
<dbReference type="InterPro" id="IPR050889">
    <property type="entry name" value="Dendritic_Spine_Reg/Scaffold"/>
</dbReference>
<keyword evidence="8" id="KW-1185">Reference proteome</keyword>
<sequence>MDRSAPQHSLRARRAASGRHDPACTSALGGAQAGAPVTADEIRDGLVLAFLARKRLLVLIGEAGSGRPALFRQLVGHVEADGAMALPVNATIGAEVEDLIAAAGSGALPDLAAGGDEDGEGGFDALVAALEERLDLAGAGLLAVDNATMLAPPVLADLVELTRAETPSGRFLQVLLCGSPELEGSLARAGLSDCLRDTGVLYRLAADAGAVTGEPLPELRPQPVPRPSAMLAAPAPAPDPEPVRPVDRRVSSEPANDWSGGGHDWSDQGVGQGFGQEGPGPDAGYAGGAMPAAGMRAPRRTGLYAGAALTTLVLLGAAGATIVTAMPGTSLDGAPGAALAAIGDGWNRARDAVERTVQDLIGGERAGAETPAAPATSAAIAPAPHLPATHAPSAELAPAVPGQGPLPQAQPQVQATAGAPSGPAASERTAPSPPAATQTVAKAPAGAVPAPAQPAPLQTAAVPPTLAPALQTPSPQTSSPLTPALQPPALPPAAAAPGANAEAAPGSASLPPLEEPSTATAIPAVPQAAAPDAETAQRVRVLVDQARRQLAGKKLTTPPGDNAYETVLRLRQLAPSAPETSELLTAMEETYRRWAMQAERDGDWAEARRFYERAQVVAPTSPDLPERIKAASEQRAYTGPAANPGAGFAPSPAVGGAKAAPGLQSREAVLALLRNPAELSRSLQSGTSPDTRLDGGKTLLMIAAEQGLTDSVRVLLDRHARTDLRTADGATAVMYAAWSGHDAVVKALADAGTDLDTTNSDGKTALMAAAARGHEDVARTLLQRGAVVDRTTAYGWSALMYAANNGHEGVAKLLLDRGANPYRMDTNGNSALTLGALQGHLQVVEALKPR</sequence>
<keyword evidence="5" id="KW-0812">Transmembrane</keyword>
<name>A0ABU0MQZ0_9PROT</name>
<keyword evidence="5" id="KW-0472">Membrane</keyword>
<keyword evidence="1" id="KW-0677">Repeat</keyword>
<evidence type="ECO:0000256" key="3">
    <source>
        <dbReference type="PROSITE-ProRule" id="PRU00023"/>
    </source>
</evidence>
<dbReference type="Gene3D" id="1.25.40.20">
    <property type="entry name" value="Ankyrin repeat-containing domain"/>
    <property type="match status" value="2"/>
</dbReference>
<accession>A0ABU0MQZ0</accession>
<dbReference type="Pfam" id="PF13401">
    <property type="entry name" value="AAA_22"/>
    <property type="match status" value="1"/>
</dbReference>
<feature type="region of interest" description="Disordered" evidence="4">
    <location>
        <begin position="213"/>
        <end position="264"/>
    </location>
</feature>
<evidence type="ECO:0000259" key="6">
    <source>
        <dbReference type="Pfam" id="PF13401"/>
    </source>
</evidence>
<feature type="repeat" description="ANK" evidence="3">
    <location>
        <begin position="695"/>
        <end position="727"/>
    </location>
</feature>
<dbReference type="InterPro" id="IPR002110">
    <property type="entry name" value="Ankyrin_rpt"/>
</dbReference>
<proteinExistence type="predicted"/>
<feature type="compositionally biased region" description="Low complexity" evidence="4">
    <location>
        <begin position="440"/>
        <end position="484"/>
    </location>
</feature>
<keyword evidence="2 3" id="KW-0040">ANK repeat</keyword>
<evidence type="ECO:0000256" key="2">
    <source>
        <dbReference type="ARBA" id="ARBA00023043"/>
    </source>
</evidence>
<dbReference type="InterPro" id="IPR036770">
    <property type="entry name" value="Ankyrin_rpt-contain_sf"/>
</dbReference>
<feature type="domain" description="ORC1/DEAH AAA+ ATPase" evidence="6">
    <location>
        <begin position="53"/>
        <end position="184"/>
    </location>
</feature>
<evidence type="ECO:0000256" key="4">
    <source>
        <dbReference type="SAM" id="MobiDB-lite"/>
    </source>
</evidence>
<dbReference type="PANTHER" id="PTHR24166:SF48">
    <property type="entry name" value="PROTEIN VAPYRIN"/>
    <property type="match status" value="1"/>
</dbReference>
<dbReference type="PANTHER" id="PTHR24166">
    <property type="entry name" value="ROLLING PEBBLES, ISOFORM B"/>
    <property type="match status" value="1"/>
</dbReference>
<dbReference type="PROSITE" id="PS50088">
    <property type="entry name" value="ANK_REPEAT"/>
    <property type="match status" value="4"/>
</dbReference>
<feature type="repeat" description="ANK" evidence="3">
    <location>
        <begin position="728"/>
        <end position="760"/>
    </location>
</feature>
<evidence type="ECO:0000256" key="5">
    <source>
        <dbReference type="SAM" id="Phobius"/>
    </source>
</evidence>
<dbReference type="PROSITE" id="PS50297">
    <property type="entry name" value="ANK_REP_REGION"/>
    <property type="match status" value="3"/>
</dbReference>
<evidence type="ECO:0000256" key="1">
    <source>
        <dbReference type="ARBA" id="ARBA00022737"/>
    </source>
</evidence>
<dbReference type="InterPro" id="IPR049945">
    <property type="entry name" value="AAA_22"/>
</dbReference>
<feature type="compositionally biased region" description="Low complexity" evidence="4">
    <location>
        <begin position="492"/>
        <end position="510"/>
    </location>
</feature>
<comment type="caution">
    <text evidence="7">The sequence shown here is derived from an EMBL/GenBank/DDBJ whole genome shotgun (WGS) entry which is preliminary data.</text>
</comment>
<dbReference type="SMART" id="SM00248">
    <property type="entry name" value="ANK"/>
    <property type="match status" value="4"/>
</dbReference>